<comment type="caution">
    <text evidence="1">The sequence shown here is derived from an EMBL/GenBank/DDBJ whole genome shotgun (WGS) entry which is preliminary data.</text>
</comment>
<accession>A0ABN2DJE0</accession>
<gene>
    <name evidence="1" type="ORF">GCM10009789_35370</name>
</gene>
<evidence type="ECO:0000313" key="2">
    <source>
        <dbReference type="Proteomes" id="UP001500393"/>
    </source>
</evidence>
<dbReference type="EMBL" id="BAAAOS010000020">
    <property type="protein sequence ID" value="GAA1578726.1"/>
    <property type="molecule type" value="Genomic_DNA"/>
</dbReference>
<dbReference type="Proteomes" id="UP001500393">
    <property type="component" value="Unassembled WGS sequence"/>
</dbReference>
<organism evidence="1 2">
    <name type="scientific">Kribbella sancticallisti</name>
    <dbReference type="NCBI Taxonomy" id="460087"/>
    <lineage>
        <taxon>Bacteria</taxon>
        <taxon>Bacillati</taxon>
        <taxon>Actinomycetota</taxon>
        <taxon>Actinomycetes</taxon>
        <taxon>Propionibacteriales</taxon>
        <taxon>Kribbellaceae</taxon>
        <taxon>Kribbella</taxon>
    </lineage>
</organism>
<evidence type="ECO:0000313" key="1">
    <source>
        <dbReference type="EMBL" id="GAA1578726.1"/>
    </source>
</evidence>
<sequence length="84" mass="8890">MKESSGARVQLPHSDVAIWVRVLMFRAVGCEVALAECGVHEVALVWLGGAWVGVGSEVPAGDADTGRRELVAFLQSVDELADAK</sequence>
<keyword evidence="2" id="KW-1185">Reference proteome</keyword>
<proteinExistence type="predicted"/>
<reference evidence="1 2" key="1">
    <citation type="journal article" date="2019" name="Int. J. Syst. Evol. Microbiol.">
        <title>The Global Catalogue of Microorganisms (GCM) 10K type strain sequencing project: providing services to taxonomists for standard genome sequencing and annotation.</title>
        <authorList>
            <consortium name="The Broad Institute Genomics Platform"/>
            <consortium name="The Broad Institute Genome Sequencing Center for Infectious Disease"/>
            <person name="Wu L."/>
            <person name="Ma J."/>
        </authorList>
    </citation>
    <scope>NUCLEOTIDE SEQUENCE [LARGE SCALE GENOMIC DNA]</scope>
    <source>
        <strain evidence="1 2">JCM 14969</strain>
    </source>
</reference>
<protein>
    <submittedName>
        <fullName evidence="1">Uncharacterized protein</fullName>
    </submittedName>
</protein>
<name>A0ABN2DJE0_9ACTN</name>